<keyword evidence="5" id="KW-1185">Reference proteome</keyword>
<evidence type="ECO:0000313" key="5">
    <source>
        <dbReference type="Proteomes" id="UP001058271"/>
    </source>
</evidence>
<proteinExistence type="predicted"/>
<dbReference type="EMBL" id="CP073721">
    <property type="protein sequence ID" value="UWZ36449.1"/>
    <property type="molecule type" value="Genomic_DNA"/>
</dbReference>
<keyword evidence="2" id="KW-1133">Transmembrane helix</keyword>
<gene>
    <name evidence="4" type="ORF">Drose_36430</name>
</gene>
<organism evidence="4 5">
    <name type="scientific">Dactylosporangium roseum</name>
    <dbReference type="NCBI Taxonomy" id="47989"/>
    <lineage>
        <taxon>Bacteria</taxon>
        <taxon>Bacillati</taxon>
        <taxon>Actinomycetota</taxon>
        <taxon>Actinomycetes</taxon>
        <taxon>Micromonosporales</taxon>
        <taxon>Micromonosporaceae</taxon>
        <taxon>Dactylosporangium</taxon>
    </lineage>
</organism>
<evidence type="ECO:0000259" key="3">
    <source>
        <dbReference type="Pfam" id="PF03779"/>
    </source>
</evidence>
<evidence type="ECO:0000256" key="1">
    <source>
        <dbReference type="SAM" id="MobiDB-lite"/>
    </source>
</evidence>
<feature type="transmembrane region" description="Helical" evidence="2">
    <location>
        <begin position="79"/>
        <end position="100"/>
    </location>
</feature>
<feature type="domain" description="SPW repeat-containing integral membrane" evidence="3">
    <location>
        <begin position="53"/>
        <end position="150"/>
    </location>
</feature>
<dbReference type="InterPro" id="IPR005530">
    <property type="entry name" value="SPW"/>
</dbReference>
<sequence length="165" mass="17170">MTRPDAEGFTAHGSSQRGGVGGARTAIQERPDVAALRARYDQAAETPTSQSVDGLMFLSGVFLAVSPWVVGFRSAERDLAINNLIIGIVVALLAASYATVYGRTHGLSWAPVLLGLWTIVAPWVIQGSDVAGGTVATNVITGVLITACGLGTMRMGRAVASRTSR</sequence>
<name>A0ABY5Z7T7_9ACTN</name>
<dbReference type="Pfam" id="PF03779">
    <property type="entry name" value="SPW"/>
    <property type="match status" value="1"/>
</dbReference>
<protein>
    <submittedName>
        <fullName evidence="4">SPW repeat protein</fullName>
    </submittedName>
</protein>
<keyword evidence="2" id="KW-0472">Membrane</keyword>
<accession>A0ABY5Z7T7</accession>
<feature type="transmembrane region" description="Helical" evidence="2">
    <location>
        <begin position="131"/>
        <end position="152"/>
    </location>
</feature>
<dbReference type="RefSeq" id="WP_260725791.1">
    <property type="nucleotide sequence ID" value="NZ_BAAABS010000027.1"/>
</dbReference>
<feature type="region of interest" description="Disordered" evidence="1">
    <location>
        <begin position="1"/>
        <end position="23"/>
    </location>
</feature>
<dbReference type="Proteomes" id="UP001058271">
    <property type="component" value="Chromosome"/>
</dbReference>
<reference evidence="4" key="1">
    <citation type="submission" date="2021-04" db="EMBL/GenBank/DDBJ databases">
        <title>Biosynthetic gene clusters of Dactylosporangioum roseum.</title>
        <authorList>
            <person name="Hartkoorn R.C."/>
            <person name="Beaudoing E."/>
            <person name="Hot D."/>
            <person name="Moureu S."/>
        </authorList>
    </citation>
    <scope>NUCLEOTIDE SEQUENCE</scope>
    <source>
        <strain evidence="4">NRRL B-16295</strain>
    </source>
</reference>
<feature type="transmembrane region" description="Helical" evidence="2">
    <location>
        <begin position="55"/>
        <end position="73"/>
    </location>
</feature>
<evidence type="ECO:0000256" key="2">
    <source>
        <dbReference type="SAM" id="Phobius"/>
    </source>
</evidence>
<keyword evidence="2" id="KW-0812">Transmembrane</keyword>
<evidence type="ECO:0000313" key="4">
    <source>
        <dbReference type="EMBL" id="UWZ36449.1"/>
    </source>
</evidence>